<dbReference type="InterPro" id="IPR015590">
    <property type="entry name" value="Aldehyde_DH_dom"/>
</dbReference>
<comment type="catalytic activity">
    <reaction evidence="6 7">
        <text>L-glutamate 5-semialdehyde + phosphate + NADP(+) = L-glutamyl 5-phosphate + NADPH + H(+)</text>
        <dbReference type="Rhea" id="RHEA:19541"/>
        <dbReference type="ChEBI" id="CHEBI:15378"/>
        <dbReference type="ChEBI" id="CHEBI:43474"/>
        <dbReference type="ChEBI" id="CHEBI:57783"/>
        <dbReference type="ChEBI" id="CHEBI:58066"/>
        <dbReference type="ChEBI" id="CHEBI:58274"/>
        <dbReference type="ChEBI" id="CHEBI:58349"/>
        <dbReference type="EC" id="1.2.1.41"/>
    </reaction>
</comment>
<gene>
    <name evidence="7 9" type="primary">proA</name>
    <name evidence="9" type="ORF">ELLFYP34_00497</name>
</gene>
<dbReference type="GO" id="GO:0005737">
    <property type="term" value="C:cytoplasm"/>
    <property type="evidence" value="ECO:0007669"/>
    <property type="project" value="UniProtKB-SubCell"/>
</dbReference>
<dbReference type="NCBIfam" id="TIGR00407">
    <property type="entry name" value="proA"/>
    <property type="match status" value="1"/>
</dbReference>
<dbReference type="PROSITE" id="PS01223">
    <property type="entry name" value="PROA"/>
    <property type="match status" value="1"/>
</dbReference>
<dbReference type="GO" id="GO:0004350">
    <property type="term" value="F:glutamate-5-semialdehyde dehydrogenase activity"/>
    <property type="evidence" value="ECO:0007669"/>
    <property type="project" value="UniProtKB-UniRule"/>
</dbReference>
<dbReference type="GO" id="GO:0050661">
    <property type="term" value="F:NADP binding"/>
    <property type="evidence" value="ECO:0007669"/>
    <property type="project" value="InterPro"/>
</dbReference>
<feature type="domain" description="Aldehyde dehydrogenase" evidence="8">
    <location>
        <begin position="312"/>
        <end position="370"/>
    </location>
</feature>
<evidence type="ECO:0000313" key="9">
    <source>
        <dbReference type="EMBL" id="VYU53385.1"/>
    </source>
</evidence>
<keyword evidence="7" id="KW-0963">Cytoplasm</keyword>
<keyword evidence="2 7" id="KW-0028">Amino-acid biosynthesis</keyword>
<dbReference type="Gene3D" id="3.40.309.10">
    <property type="entry name" value="Aldehyde Dehydrogenase, Chain A, domain 2"/>
    <property type="match status" value="1"/>
</dbReference>
<organism evidence="9">
    <name type="scientific">Eubacterium limosum</name>
    <dbReference type="NCBI Taxonomy" id="1736"/>
    <lineage>
        <taxon>Bacteria</taxon>
        <taxon>Bacillati</taxon>
        <taxon>Bacillota</taxon>
        <taxon>Clostridia</taxon>
        <taxon>Eubacteriales</taxon>
        <taxon>Eubacteriaceae</taxon>
        <taxon>Eubacterium</taxon>
    </lineage>
</organism>
<dbReference type="PANTHER" id="PTHR11063">
    <property type="entry name" value="GLUTAMATE SEMIALDEHYDE DEHYDROGENASE"/>
    <property type="match status" value="1"/>
</dbReference>
<protein>
    <recommendedName>
        <fullName evidence="7">Gamma-glutamyl phosphate reductase</fullName>
        <shortName evidence="7">GPR</shortName>
        <ecNumber evidence="7">1.2.1.41</ecNumber>
    </recommendedName>
    <alternativeName>
        <fullName evidence="7">Glutamate-5-semialdehyde dehydrogenase</fullName>
    </alternativeName>
    <alternativeName>
        <fullName evidence="7">Glutamyl-gamma-semialdehyde dehydrogenase</fullName>
        <shortName evidence="7">GSA dehydrogenase</shortName>
    </alternativeName>
</protein>
<proteinExistence type="inferred from homology"/>
<comment type="pathway">
    <text evidence="1 7">Amino-acid biosynthesis; L-proline biosynthesis; L-glutamate 5-semialdehyde from L-glutamate: step 2/2.</text>
</comment>
<dbReference type="InterPro" id="IPR016162">
    <property type="entry name" value="Ald_DH_N"/>
</dbReference>
<keyword evidence="3 7" id="KW-0641">Proline biosynthesis</keyword>
<dbReference type="PIRSF" id="PIRSF000151">
    <property type="entry name" value="GPR"/>
    <property type="match status" value="1"/>
</dbReference>
<comment type="similarity">
    <text evidence="7">Belongs to the gamma-glutamyl phosphate reductase family.</text>
</comment>
<dbReference type="SUPFAM" id="SSF53720">
    <property type="entry name" value="ALDH-like"/>
    <property type="match status" value="1"/>
</dbReference>
<comment type="function">
    <text evidence="7">Catalyzes the NADPH-dependent reduction of L-glutamate 5-phosphate into L-glutamate 5-semialdehyde and phosphate. The product spontaneously undergoes cyclization to form 1-pyrroline-5-carboxylate.</text>
</comment>
<dbReference type="Gene3D" id="3.40.605.10">
    <property type="entry name" value="Aldehyde Dehydrogenase, Chain A, domain 1"/>
    <property type="match status" value="1"/>
</dbReference>
<accession>A0A6N3FN51</accession>
<evidence type="ECO:0000256" key="5">
    <source>
        <dbReference type="ARBA" id="ARBA00023002"/>
    </source>
</evidence>
<reference evidence="9" key="1">
    <citation type="submission" date="2019-11" db="EMBL/GenBank/DDBJ databases">
        <authorList>
            <person name="Feng L."/>
        </authorList>
    </citation>
    <scope>NUCLEOTIDE SEQUENCE</scope>
    <source>
        <strain evidence="9">ElimosumLFYP34</strain>
    </source>
</reference>
<evidence type="ECO:0000256" key="1">
    <source>
        <dbReference type="ARBA" id="ARBA00004985"/>
    </source>
</evidence>
<dbReference type="InterPro" id="IPR016161">
    <property type="entry name" value="Ald_DH/histidinol_DH"/>
</dbReference>
<evidence type="ECO:0000256" key="2">
    <source>
        <dbReference type="ARBA" id="ARBA00022605"/>
    </source>
</evidence>
<dbReference type="NCBIfam" id="NF001221">
    <property type="entry name" value="PRK00197.1"/>
    <property type="match status" value="1"/>
</dbReference>
<dbReference type="InterPro" id="IPR020593">
    <property type="entry name" value="G-glutamylP_reductase_CS"/>
</dbReference>
<name>A0A6N3FN51_EUBLI</name>
<dbReference type="FunFam" id="3.40.309.10:FF:000006">
    <property type="entry name" value="Gamma-glutamyl phosphate reductase"/>
    <property type="match status" value="1"/>
</dbReference>
<sequence>MTTTMLERGKTAKKAGIQLSATDTQTRSAALTAIADALEKNRAALIAANQADYERSAAENLAAPLLGRLTFDDHKIDDVIDGIHSLIELEDPLGATRMATELDTGLELYKITCPIGVIGIIFESRPDAFVQISTLCLKSGNAVLLKGGREALETNRLLCKVISEATASVGIPDGWIQNLESREDVNAMLALDDYIDLIIPRGSNSFVKYIMDHSNIPVMGHSDGICHAYVDASADPDKAVSIAVDAKTQYVSACNTIETLLVHKDIAGEFLPRLKVGMDQKQVRLKGDDRVRAVIDVEPATDDDWSTEYLDYILSIKVVDSLEDAIDHINTYGSGHTDVIVTEDEDHAKKFTTLVDSAGVYVNCSSRFADGFRYGFGAEVGISTSKLHARGPVGLDGLLSYKYKLIGHGDIVGDFADGKRSFTHKSLDQDCPL</sequence>
<comment type="subcellular location">
    <subcellularLocation>
        <location evidence="7">Cytoplasm</location>
    </subcellularLocation>
</comment>
<feature type="domain" description="Aldehyde dehydrogenase" evidence="8">
    <location>
        <begin position="10"/>
        <end position="283"/>
    </location>
</feature>
<dbReference type="EC" id="1.2.1.41" evidence="7"/>
<dbReference type="AlphaFoldDB" id="A0A6N3FN51"/>
<keyword evidence="4 7" id="KW-0521">NADP</keyword>
<keyword evidence="5 7" id="KW-0560">Oxidoreductase</keyword>
<dbReference type="GO" id="GO:0055129">
    <property type="term" value="P:L-proline biosynthetic process"/>
    <property type="evidence" value="ECO:0007669"/>
    <property type="project" value="UniProtKB-UniRule"/>
</dbReference>
<dbReference type="Pfam" id="PF00171">
    <property type="entry name" value="Aldedh"/>
    <property type="match status" value="2"/>
</dbReference>
<dbReference type="UniPathway" id="UPA00098">
    <property type="reaction ID" value="UER00360"/>
</dbReference>
<dbReference type="InterPro" id="IPR016163">
    <property type="entry name" value="Ald_DH_C"/>
</dbReference>
<evidence type="ECO:0000256" key="6">
    <source>
        <dbReference type="ARBA" id="ARBA00049024"/>
    </source>
</evidence>
<evidence type="ECO:0000256" key="7">
    <source>
        <dbReference type="HAMAP-Rule" id="MF_00412"/>
    </source>
</evidence>
<dbReference type="InterPro" id="IPR000965">
    <property type="entry name" value="GPR_dom"/>
</dbReference>
<evidence type="ECO:0000256" key="3">
    <source>
        <dbReference type="ARBA" id="ARBA00022650"/>
    </source>
</evidence>
<dbReference type="InterPro" id="IPR012134">
    <property type="entry name" value="Glu-5-SA_DH"/>
</dbReference>
<evidence type="ECO:0000256" key="4">
    <source>
        <dbReference type="ARBA" id="ARBA00022857"/>
    </source>
</evidence>
<evidence type="ECO:0000259" key="8">
    <source>
        <dbReference type="Pfam" id="PF00171"/>
    </source>
</evidence>
<dbReference type="HAMAP" id="MF_00412">
    <property type="entry name" value="ProA"/>
    <property type="match status" value="1"/>
</dbReference>
<dbReference type="EMBL" id="CACRTR010000012">
    <property type="protein sequence ID" value="VYU53385.1"/>
    <property type="molecule type" value="Genomic_DNA"/>
</dbReference>
<dbReference type="CDD" id="cd07079">
    <property type="entry name" value="ALDH_F18-19_ProA-GPR"/>
    <property type="match status" value="1"/>
</dbReference>
<dbReference type="PANTHER" id="PTHR11063:SF8">
    <property type="entry name" value="DELTA-1-PYRROLINE-5-CARBOXYLATE SYNTHASE"/>
    <property type="match status" value="1"/>
</dbReference>